<protein>
    <submittedName>
        <fullName evidence="1">Uncharacterized protein</fullName>
    </submittedName>
</protein>
<dbReference type="EMBL" id="LPBJ01000041">
    <property type="protein sequence ID" value="KVP99314.1"/>
    <property type="molecule type" value="Genomic_DNA"/>
</dbReference>
<comment type="caution">
    <text evidence="1">The sequence shown here is derived from an EMBL/GenBank/DDBJ whole genome shotgun (WGS) entry which is preliminary data.</text>
</comment>
<dbReference type="AlphaFoldDB" id="A0AAW3MVR4"/>
<dbReference type="Proteomes" id="UP000056453">
    <property type="component" value="Unassembled WGS sequence"/>
</dbReference>
<evidence type="ECO:0000313" key="2">
    <source>
        <dbReference type="Proteomes" id="UP000056453"/>
    </source>
</evidence>
<sequence length="67" mass="7930">MRMQRHDSVADTPDTKCMPHLAKWLCDDLDFIAIFEHGHPYPRPNAFPIQFKLKQISLLGRIIRRRS</sequence>
<organism evidence="1 2">
    <name type="scientific">Burkholderia ubonensis</name>
    <dbReference type="NCBI Taxonomy" id="101571"/>
    <lineage>
        <taxon>Bacteria</taxon>
        <taxon>Pseudomonadati</taxon>
        <taxon>Pseudomonadota</taxon>
        <taxon>Betaproteobacteria</taxon>
        <taxon>Burkholderiales</taxon>
        <taxon>Burkholderiaceae</taxon>
        <taxon>Burkholderia</taxon>
        <taxon>Burkholderia cepacia complex</taxon>
    </lineage>
</organism>
<name>A0AAW3MVR4_9BURK</name>
<keyword evidence="2" id="KW-1185">Reference proteome</keyword>
<gene>
    <name evidence="1" type="ORF">WJ96_37445</name>
</gene>
<proteinExistence type="predicted"/>
<accession>A0AAW3MVR4</accession>
<evidence type="ECO:0000313" key="1">
    <source>
        <dbReference type="EMBL" id="KVP99314.1"/>
    </source>
</evidence>
<reference evidence="1 2" key="1">
    <citation type="submission" date="2015-11" db="EMBL/GenBank/DDBJ databases">
        <title>Expanding the genomic diversity of Burkholderia species for the development of highly accurate diagnostics.</title>
        <authorList>
            <person name="Sahl J."/>
            <person name="Keim P."/>
            <person name="Wagner D."/>
        </authorList>
    </citation>
    <scope>NUCLEOTIDE SEQUENCE [LARGE SCALE GENOMIC DNA]</scope>
    <source>
        <strain evidence="1 2">MSMB1808WGS</strain>
    </source>
</reference>